<protein>
    <submittedName>
        <fullName evidence="2">Uncharacterized protein</fullName>
    </submittedName>
</protein>
<dbReference type="AlphaFoldDB" id="A0AAX2GXU4"/>
<name>A0AAX2GXU4_9FLAO</name>
<dbReference type="RefSeq" id="WP_066428051.1">
    <property type="nucleotide sequence ID" value="NZ_CP014227.1"/>
</dbReference>
<keyword evidence="3" id="KW-1185">Reference proteome</keyword>
<proteinExistence type="predicted"/>
<dbReference type="Proteomes" id="UP000065822">
    <property type="component" value="Chromosome"/>
</dbReference>
<evidence type="ECO:0000313" key="1">
    <source>
        <dbReference type="EMBL" id="AMD84485.1"/>
    </source>
</evidence>
<reference evidence="2 4" key="2">
    <citation type="submission" date="2017-06" db="EMBL/GenBank/DDBJ databases">
        <authorList>
            <consortium name="Pathogen Informatics"/>
        </authorList>
    </citation>
    <scope>NUCLEOTIDE SEQUENCE [LARGE SCALE GENOMIC DNA]</scope>
    <source>
        <strain evidence="2 4">NCTC12947</strain>
    </source>
</reference>
<evidence type="ECO:0000313" key="2">
    <source>
        <dbReference type="EMBL" id="SNV10247.1"/>
    </source>
</evidence>
<dbReference type="Proteomes" id="UP000215539">
    <property type="component" value="Chromosome 1"/>
</dbReference>
<gene>
    <name evidence="1" type="ORF">AXF12_02435</name>
    <name evidence="2" type="ORF">SAMEA44541418_01259</name>
</gene>
<sequence length="65" mass="7580">MLEKIEELRKKYAEAISDEEKEWLNVETSKLYEQDPDGFVEAMMCSIDAALRRARELSADRKPTT</sequence>
<reference evidence="1 3" key="1">
    <citation type="submission" date="2016-02" db="EMBL/GenBank/DDBJ databases">
        <authorList>
            <person name="Holder M.E."/>
            <person name="Ajami N.J."/>
            <person name="Petrosino J.F."/>
        </authorList>
    </citation>
    <scope>NUCLEOTIDE SEQUENCE [LARGE SCALE GENOMIC DNA]</scope>
    <source>
        <strain evidence="1 3">CCUG 32990</strain>
    </source>
</reference>
<dbReference type="KEGG" id="chg:AXF12_02435"/>
<evidence type="ECO:0000313" key="3">
    <source>
        <dbReference type="Proteomes" id="UP000065822"/>
    </source>
</evidence>
<dbReference type="EMBL" id="CP014227">
    <property type="protein sequence ID" value="AMD84485.1"/>
    <property type="molecule type" value="Genomic_DNA"/>
</dbReference>
<accession>A0AAX2GXU4</accession>
<dbReference type="EMBL" id="LT906449">
    <property type="protein sequence ID" value="SNV10247.1"/>
    <property type="molecule type" value="Genomic_DNA"/>
</dbReference>
<organism evidence="2 4">
    <name type="scientific">Capnocytophaga haemolytica</name>
    <dbReference type="NCBI Taxonomy" id="45243"/>
    <lineage>
        <taxon>Bacteria</taxon>
        <taxon>Pseudomonadati</taxon>
        <taxon>Bacteroidota</taxon>
        <taxon>Flavobacteriia</taxon>
        <taxon>Flavobacteriales</taxon>
        <taxon>Flavobacteriaceae</taxon>
        <taxon>Capnocytophaga</taxon>
    </lineage>
</organism>
<evidence type="ECO:0000313" key="4">
    <source>
        <dbReference type="Proteomes" id="UP000215539"/>
    </source>
</evidence>